<dbReference type="EC" id="2.4.2.12" evidence="6"/>
<sequence>MKNVNPNVNFILNCDSYKIQHRKMLKKHVDGYYSTIVPRKSSPHSNHVVVAGLQYTINTYINIQITKEDVDEAEIEIREQGSRFDRTIWDKIVNEFGGKVPVKISAIKEGTVVPVQSVVCVVEAKDEFAFLASYIETCIQRGVWYSSTVASECRAMKKILADVMQRHAGHKNVDYHFHNFGDRSATCFEHAYVAGMAHAIMFNGSDSLTSNRYIKAHYNTTKAYLSSVDATEHSVMCSNSDAEHRNDYGAAVMAVDHWEEQVTMWEEDGLGVPVTSCVIDTYNDYRFVRDFIGTKLKDRIVEIGKRGGRFVLRPDSRIPKEICIDVIEILMEKFGYTINEHGYKVLPPYIGVIQGDGVNFDSIHEILDILDEKKLSLENIVFGCGTKLVNPERGRDLYSWSMKGTAQHIEDEREWQDLFKDPAGEPGKRSHKGRVVTWKCKVSGKIFVDRDDLDKVNHFIENLLVPMYDCGKIMNFSTFDEVRERANVGI</sequence>
<keyword evidence="2" id="KW-0662">Pyridine nucleotide biosynthesis</keyword>
<dbReference type="GO" id="GO:0047280">
    <property type="term" value="F:nicotinamide phosphoribosyltransferase activity"/>
    <property type="evidence" value="ECO:0007669"/>
    <property type="project" value="UniProtKB-EC"/>
</dbReference>
<evidence type="ECO:0000256" key="1">
    <source>
        <dbReference type="ARBA" id="ARBA00010897"/>
    </source>
</evidence>
<keyword evidence="12" id="KW-1185">Reference proteome</keyword>
<evidence type="ECO:0000256" key="5">
    <source>
        <dbReference type="ARBA" id="ARBA00035007"/>
    </source>
</evidence>
<feature type="domain" description="Nicotinate/nicotinamide phosphoribosyltransferase" evidence="9">
    <location>
        <begin position="175"/>
        <end position="435"/>
    </location>
</feature>
<dbReference type="GeneID" id="14013088"/>
<evidence type="ECO:0000256" key="3">
    <source>
        <dbReference type="ARBA" id="ARBA00022676"/>
    </source>
</evidence>
<dbReference type="InterPro" id="IPR036068">
    <property type="entry name" value="Nicotinate_pribotase-like_C"/>
</dbReference>
<dbReference type="Pfam" id="PF18127">
    <property type="entry name" value="NAMPT_N"/>
    <property type="match status" value="1"/>
</dbReference>
<comment type="pathway">
    <text evidence="5">Cofactor biosynthesis; NAD(+) biosynthesis; nicotinamide D-ribonucleotide from 5-phospho-alpha-D-ribose 1-diphosphate and nicotinamide: step 1/1.</text>
</comment>
<dbReference type="InterPro" id="IPR041529">
    <property type="entry name" value="DUF5598"/>
</dbReference>
<keyword evidence="4" id="KW-0808">Transferase</keyword>
<evidence type="ECO:0000256" key="8">
    <source>
        <dbReference type="ARBA" id="ARBA00047835"/>
    </source>
</evidence>
<dbReference type="Gene3D" id="3.20.20.70">
    <property type="entry name" value="Aldolase class I"/>
    <property type="match status" value="1"/>
</dbReference>
<evidence type="ECO:0000256" key="4">
    <source>
        <dbReference type="ARBA" id="ARBA00022679"/>
    </source>
</evidence>
<evidence type="ECO:0000256" key="6">
    <source>
        <dbReference type="ARBA" id="ARBA00035024"/>
    </source>
</evidence>
<evidence type="ECO:0000259" key="9">
    <source>
        <dbReference type="Pfam" id="PF04095"/>
    </source>
</evidence>
<keyword evidence="3" id="KW-0328">Glycosyltransferase</keyword>
<name>H6X4V7_9CAUD</name>
<evidence type="ECO:0000313" key="12">
    <source>
        <dbReference type="Proteomes" id="UP000007524"/>
    </source>
</evidence>
<proteinExistence type="inferred from homology"/>
<accession>H6X4V7</accession>
<dbReference type="EMBL" id="JQ513383">
    <property type="protein sequence ID" value="AFA44773.1"/>
    <property type="molecule type" value="Genomic_DNA"/>
</dbReference>
<dbReference type="PIRSF" id="PIRSF005943">
    <property type="entry name" value="NMPRT"/>
    <property type="match status" value="1"/>
</dbReference>
<dbReference type="SUPFAM" id="SSF51690">
    <property type="entry name" value="Nicotinate/Quinolinate PRTase C-terminal domain-like"/>
    <property type="match status" value="1"/>
</dbReference>
<protein>
    <recommendedName>
        <fullName evidence="7">Nicotinamide phosphoribosyltransferase</fullName>
        <ecNumber evidence="6">2.4.2.12</ecNumber>
    </recommendedName>
</protein>
<dbReference type="PANTHER" id="PTHR43816:SF1">
    <property type="entry name" value="NICOTINAMIDE PHOSPHORIBOSYLTRANSFERASE"/>
    <property type="match status" value="1"/>
</dbReference>
<dbReference type="Pfam" id="PF04095">
    <property type="entry name" value="NAPRTase"/>
    <property type="match status" value="1"/>
</dbReference>
<comment type="similarity">
    <text evidence="1">Belongs to the NAPRTase family.</text>
</comment>
<dbReference type="Proteomes" id="UP000007524">
    <property type="component" value="Segment"/>
</dbReference>
<gene>
    <name evidence="11" type="ORF">RaK2_00500</name>
</gene>
<dbReference type="InterPro" id="IPR013785">
    <property type="entry name" value="Aldolase_TIM"/>
</dbReference>
<evidence type="ECO:0000259" key="10">
    <source>
        <dbReference type="Pfam" id="PF18127"/>
    </source>
</evidence>
<dbReference type="RefSeq" id="YP_007007655.1">
    <property type="nucleotide sequence ID" value="NC_019526.1"/>
</dbReference>
<dbReference type="GO" id="GO:0009435">
    <property type="term" value="P:NAD+ biosynthetic process"/>
    <property type="evidence" value="ECO:0007669"/>
    <property type="project" value="InterPro"/>
</dbReference>
<dbReference type="InterPro" id="IPR041525">
    <property type="entry name" value="N/Namide_PRibTrfase"/>
</dbReference>
<evidence type="ECO:0000256" key="7">
    <source>
        <dbReference type="ARBA" id="ARBA00035036"/>
    </source>
</evidence>
<dbReference type="PANTHER" id="PTHR43816">
    <property type="entry name" value="NICOTINAMIDE PHOSPHORIBOSYLTRANSFERASE"/>
    <property type="match status" value="1"/>
</dbReference>
<feature type="domain" description="Nicotinamide phosphoribosyltransferase N-terminal" evidence="10">
    <location>
        <begin position="9"/>
        <end position="104"/>
    </location>
</feature>
<dbReference type="OrthoDB" id="5829at10239"/>
<evidence type="ECO:0000313" key="11">
    <source>
        <dbReference type="EMBL" id="AFA44773.1"/>
    </source>
</evidence>
<dbReference type="InterPro" id="IPR016471">
    <property type="entry name" value="Nicotinamide_PRibTrfase"/>
</dbReference>
<dbReference type="KEGG" id="vg:14013088"/>
<evidence type="ECO:0000256" key="2">
    <source>
        <dbReference type="ARBA" id="ARBA00022642"/>
    </source>
</evidence>
<reference evidence="11 12" key="1">
    <citation type="journal article" date="2012" name="J. Virol.">
        <title>Genome of Klebsiella sp.-Infecting Bacteriophage vB_KleM_RaK2.</title>
        <authorList>
            <person name="Simoliunas E."/>
            <person name="Kaliniene L."/>
            <person name="Truncaite L."/>
            <person name="Klausa V."/>
            <person name="Zajanckauskaite A."/>
            <person name="Meskys R."/>
        </authorList>
    </citation>
    <scope>NUCLEOTIDE SEQUENCE [LARGE SCALE GENOMIC DNA]</scope>
</reference>
<organism evidence="11 12">
    <name type="scientific">Klebsiella phage vB_KleM_RaK2</name>
    <dbReference type="NCBI Taxonomy" id="1147094"/>
    <lineage>
        <taxon>Viruses</taxon>
        <taxon>Duplodnaviria</taxon>
        <taxon>Heunggongvirae</taxon>
        <taxon>Uroviricota</taxon>
        <taxon>Caudoviricetes</taxon>
        <taxon>Alcyoneusvirus</taxon>
        <taxon>Alcyoneusvirus RaK2</taxon>
    </lineage>
</organism>
<comment type="catalytic activity">
    <reaction evidence="8">
        <text>beta-nicotinamide D-ribonucleotide + diphosphate = 5-phospho-alpha-D-ribose 1-diphosphate + nicotinamide + H(+)</text>
        <dbReference type="Rhea" id="RHEA:16149"/>
        <dbReference type="ChEBI" id="CHEBI:14649"/>
        <dbReference type="ChEBI" id="CHEBI:15378"/>
        <dbReference type="ChEBI" id="CHEBI:17154"/>
        <dbReference type="ChEBI" id="CHEBI:33019"/>
        <dbReference type="ChEBI" id="CHEBI:58017"/>
        <dbReference type="EC" id="2.4.2.12"/>
    </reaction>
    <physiologicalReaction direction="right-to-left" evidence="8">
        <dbReference type="Rhea" id="RHEA:16151"/>
    </physiologicalReaction>
</comment>